<dbReference type="Proteomes" id="UP000653231">
    <property type="component" value="Unassembled WGS sequence"/>
</dbReference>
<dbReference type="EMBL" id="JACXRZ010000045">
    <property type="protein sequence ID" value="MBD3148237.1"/>
    <property type="molecule type" value="Genomic_DNA"/>
</dbReference>
<dbReference type="RefSeq" id="WP_191055343.1">
    <property type="nucleotide sequence ID" value="NZ_JACXRZ010000045.1"/>
</dbReference>
<keyword evidence="2" id="KW-1185">Reference proteome</keyword>
<evidence type="ECO:0000313" key="1">
    <source>
        <dbReference type="EMBL" id="MBD3148237.1"/>
    </source>
</evidence>
<gene>
    <name evidence="1" type="ORF">IEQ31_34410</name>
</gene>
<protein>
    <recommendedName>
        <fullName evidence="3">HD domain-containing protein</fullName>
    </recommendedName>
</protein>
<sequence length="327" mass="37410">MKTELEGLETLIPVSARLRRRVSRLRHITGFVTTFGEDSDPRIGVFARIWHVARVASVARFLAEESNGVDPARVGRLAWIHDLNRWPFAHNSERGNFDQSLNVADYFTRLDVPRQDISDLEGIHRKDLYSLTPEGRVVLFADALTGIVEDLLMAVTGLNVHPRLIPAEVDALLGFSLKQDPWLSRCHALADCFHRSLSPDVEYFQEAMGDLFEQLITMFVSRHKVHDVEHDYPVVYNIAYTVKETFTRRVIFPINNERVCHSSWLRESVFPWYFRTAGGDVGHLLEIDEPQFVQAVTTMPGSPFTPDEFIPDIDIVKREIPQLAFVN</sequence>
<evidence type="ECO:0000313" key="2">
    <source>
        <dbReference type="Proteomes" id="UP000653231"/>
    </source>
</evidence>
<organism evidence="1 2">
    <name type="scientific">Microbispora bryophytorum subsp. camponoti</name>
    <dbReference type="NCBI Taxonomy" id="1677852"/>
    <lineage>
        <taxon>Bacteria</taxon>
        <taxon>Bacillati</taxon>
        <taxon>Actinomycetota</taxon>
        <taxon>Actinomycetes</taxon>
        <taxon>Streptosporangiales</taxon>
        <taxon>Streptosporangiaceae</taxon>
        <taxon>Microbispora</taxon>
    </lineage>
</organism>
<accession>A0ABR8LBI5</accession>
<dbReference type="SUPFAM" id="SSF109604">
    <property type="entry name" value="HD-domain/PDEase-like"/>
    <property type="match status" value="1"/>
</dbReference>
<name>A0ABR8LBI5_9ACTN</name>
<proteinExistence type="predicted"/>
<evidence type="ECO:0008006" key="3">
    <source>
        <dbReference type="Google" id="ProtNLM"/>
    </source>
</evidence>
<dbReference type="Gene3D" id="1.10.3210.10">
    <property type="entry name" value="Hypothetical protein af1432"/>
    <property type="match status" value="1"/>
</dbReference>
<comment type="caution">
    <text evidence="1">The sequence shown here is derived from an EMBL/GenBank/DDBJ whole genome shotgun (WGS) entry which is preliminary data.</text>
</comment>
<reference evidence="1 2" key="1">
    <citation type="submission" date="2020-09" db="EMBL/GenBank/DDBJ databases">
        <title>Actinomycete isolated from the Camponotus japonicus Mayr.</title>
        <authorList>
            <person name="Gong X."/>
        </authorList>
    </citation>
    <scope>NUCLEOTIDE SEQUENCE [LARGE SCALE GENOMIC DNA]</scope>
    <source>
        <strain evidence="1 2">2C-HV3</strain>
    </source>
</reference>